<dbReference type="AlphaFoldDB" id="A0A5P9XQE4"/>
<dbReference type="EMBL" id="CP045571">
    <property type="protein sequence ID" value="QFX95814.1"/>
    <property type="molecule type" value="Genomic_DNA"/>
</dbReference>
<evidence type="ECO:0000313" key="1">
    <source>
        <dbReference type="EMBL" id="QFX95814.1"/>
    </source>
</evidence>
<sequence length="66" mass="7459">MSAFSLSDPYPAVIKTWLLTQNVPHPMRIFTWLPAPFLLKQTALCILVSGWIFKPLDGATPQNDLF</sequence>
<gene>
    <name evidence="1" type="ORF">GCD22_01450</name>
</gene>
<dbReference type="Proteomes" id="UP000363590">
    <property type="component" value="Chromosome"/>
</dbReference>
<evidence type="ECO:0000313" key="2">
    <source>
        <dbReference type="Proteomes" id="UP000363590"/>
    </source>
</evidence>
<protein>
    <submittedName>
        <fullName evidence="1">Uncharacterized protein</fullName>
    </submittedName>
</protein>
<dbReference type="KEGG" id="atx:GCD22_01450"/>
<proteinExistence type="predicted"/>
<organism evidence="1 2">
    <name type="scientific">Acidithiobacillus thiooxidans ATCC 19377</name>
    <dbReference type="NCBI Taxonomy" id="637390"/>
    <lineage>
        <taxon>Bacteria</taxon>
        <taxon>Pseudomonadati</taxon>
        <taxon>Pseudomonadota</taxon>
        <taxon>Acidithiobacillia</taxon>
        <taxon>Acidithiobacillales</taxon>
        <taxon>Acidithiobacillaceae</taxon>
        <taxon>Acidithiobacillus</taxon>
    </lineage>
</organism>
<accession>A0A5P9XQE4</accession>
<name>A0A5P9XQE4_ACITH</name>
<reference evidence="1 2" key="1">
    <citation type="submission" date="2019-10" db="EMBL/GenBank/DDBJ databases">
        <authorList>
            <person name="Wang R."/>
        </authorList>
    </citation>
    <scope>NUCLEOTIDE SEQUENCE [LARGE SCALE GENOMIC DNA]</scope>
    <source>
        <strain evidence="1 2">ATCC 19377</strain>
    </source>
</reference>